<proteinExistence type="predicted"/>
<dbReference type="EMBL" id="QXDC01000004">
    <property type="protein sequence ID" value="RIA37694.1"/>
    <property type="molecule type" value="Genomic_DNA"/>
</dbReference>
<dbReference type="Gene3D" id="3.40.50.1000">
    <property type="entry name" value="HAD superfamily/HAD-like"/>
    <property type="match status" value="1"/>
</dbReference>
<evidence type="ECO:0008006" key="3">
    <source>
        <dbReference type="Google" id="ProtNLM"/>
    </source>
</evidence>
<sequence>MKISVRAHEIATLLDRAPAGVTMLSLDCFDTLLWRNVHAPKDIFTEIAIPGGGVEPRAWAQGGSQRLSFTHNKTYEVSIEDIYRRLYRYADDEQVAAAVAHELSIEARHCYPFAPVVALMKDAKARGLPIILVSDTYLSEAQLRQLIEEAAGREIIDMVDRVFVSSEYGRPKVAGLFEDVIAALGVAPETILHLGDNRAADQDGPAKLGVATAHFRQFDADAEQRLRLEAAAGTMIDPAVRLTVPAYQPHRPQIALRRDDDPVVAFGHDVIGPVMHSFATWLKAEIDEMSARLGKPVRPLFMMRDGFLPLRVFEALYPDAGARPIELSRFVAARASLMNQDAFDRFMTEQLGWIPVKALARQLMLFESEVAGLVKDVPGRNTKRHFNRTVRTPQFVPKILKRSAKVADRMMAHLAAAGVKHGDAIMLVDIGYNGTVQNMLEPLFAARMNLTVAGRYLFLREESLSGRDKRGFIDVRHYDCRTVHALSNCVAVIEQVCNVAQGSTIDYSADGTPIREDSGFKSLQNGLRDQIQDACLDYARAPLAGFHRQPQSDDAESRRRMAAAILARLMFMPIESEVALFERFDQDVNLGTSQMIKLLDTNEAAEGLRRRGLSYVNETGRMYVPGEIQRHGLPLNMCLFSASRFGLDIRSKDFDVGAIKLPVILADARGETVMDFDAFPTAEGFYRIQVPIGAGKYTAAIQFGALCEWVQVQDASLHKLAELDRDCPTPGATVPTVAEGMRAAAAGLYEAEPHGVLIAPPPRATEPLVLCVVFRPLKWREQRAAERAAA</sequence>
<dbReference type="InterPro" id="IPR023214">
    <property type="entry name" value="HAD_sf"/>
</dbReference>
<evidence type="ECO:0000313" key="1">
    <source>
        <dbReference type="EMBL" id="RIA37694.1"/>
    </source>
</evidence>
<protein>
    <recommendedName>
        <fullName evidence="3">HAD superfamily hydrolase (TIGR01549 family)</fullName>
    </recommendedName>
</protein>
<keyword evidence="2" id="KW-1185">Reference proteome</keyword>
<comment type="caution">
    <text evidence="1">The sequence shown here is derived from an EMBL/GenBank/DDBJ whole genome shotgun (WGS) entry which is preliminary data.</text>
</comment>
<dbReference type="OrthoDB" id="9816564at2"/>
<gene>
    <name evidence="1" type="ORF">DFR49_3581</name>
</gene>
<dbReference type="Proteomes" id="UP000266568">
    <property type="component" value="Unassembled WGS sequence"/>
</dbReference>
<dbReference type="SUPFAM" id="SSF56784">
    <property type="entry name" value="HAD-like"/>
    <property type="match status" value="1"/>
</dbReference>
<dbReference type="Pfam" id="PF00702">
    <property type="entry name" value="Hydrolase"/>
    <property type="match status" value="1"/>
</dbReference>
<evidence type="ECO:0000313" key="2">
    <source>
        <dbReference type="Proteomes" id="UP000266568"/>
    </source>
</evidence>
<dbReference type="AlphaFoldDB" id="A0A397NVE0"/>
<dbReference type="InterPro" id="IPR036412">
    <property type="entry name" value="HAD-like_sf"/>
</dbReference>
<organism evidence="1 2">
    <name type="scientific">Hephaestia caeni</name>
    <dbReference type="NCBI Taxonomy" id="645617"/>
    <lineage>
        <taxon>Bacteria</taxon>
        <taxon>Pseudomonadati</taxon>
        <taxon>Pseudomonadota</taxon>
        <taxon>Alphaproteobacteria</taxon>
        <taxon>Sphingomonadales</taxon>
        <taxon>Sphingomonadaceae</taxon>
        <taxon>Hephaestia</taxon>
    </lineage>
</organism>
<dbReference type="RefSeq" id="WP_119036968.1">
    <property type="nucleotide sequence ID" value="NZ_QXDC01000004.1"/>
</dbReference>
<name>A0A397NVE0_9SPHN</name>
<accession>A0A397NVE0</accession>
<reference evidence="1 2" key="1">
    <citation type="submission" date="2018-08" db="EMBL/GenBank/DDBJ databases">
        <title>Genomic Encyclopedia of Type Strains, Phase IV (KMG-IV): sequencing the most valuable type-strain genomes for metagenomic binning, comparative biology and taxonomic classification.</title>
        <authorList>
            <person name="Goeker M."/>
        </authorList>
    </citation>
    <scope>NUCLEOTIDE SEQUENCE [LARGE SCALE GENOMIC DNA]</scope>
    <source>
        <strain evidence="1 2">DSM 25527</strain>
    </source>
</reference>